<organism evidence="2 3">
    <name type="scientific">Shewanella mangrovi</name>
    <dbReference type="NCBI Taxonomy" id="1515746"/>
    <lineage>
        <taxon>Bacteria</taxon>
        <taxon>Pseudomonadati</taxon>
        <taxon>Pseudomonadota</taxon>
        <taxon>Gammaproteobacteria</taxon>
        <taxon>Alteromonadales</taxon>
        <taxon>Shewanellaceae</taxon>
        <taxon>Shewanella</taxon>
    </lineage>
</organism>
<dbReference type="STRING" id="1515746.HR45_13370"/>
<evidence type="ECO:0000313" key="3">
    <source>
        <dbReference type="Proteomes" id="UP000029264"/>
    </source>
</evidence>
<comment type="caution">
    <text evidence="2">The sequence shown here is derived from an EMBL/GenBank/DDBJ whole genome shotgun (WGS) entry which is preliminary data.</text>
</comment>
<dbReference type="AlphaFoldDB" id="A0A094JCQ4"/>
<proteinExistence type="predicted"/>
<evidence type="ECO:0000256" key="1">
    <source>
        <dbReference type="SAM" id="Phobius"/>
    </source>
</evidence>
<dbReference type="Proteomes" id="UP000029264">
    <property type="component" value="Unassembled WGS sequence"/>
</dbReference>
<feature type="transmembrane region" description="Helical" evidence="1">
    <location>
        <begin position="30"/>
        <end position="51"/>
    </location>
</feature>
<accession>A0A094JCQ4</accession>
<sequence>MILSLLLLLLGLVMPLLLTALSTRVKGSAKVGWCIVVLCMSWIGYGIFIMLNPSIGAKQA</sequence>
<dbReference type="EMBL" id="JPEO01000010">
    <property type="protein sequence ID" value="KFZ37027.1"/>
    <property type="molecule type" value="Genomic_DNA"/>
</dbReference>
<protein>
    <recommendedName>
        <fullName evidence="4">Cardiolipin synthase N-terminal domain-containing protein</fullName>
    </recommendedName>
</protein>
<dbReference type="RefSeq" id="WP_037443611.1">
    <property type="nucleotide sequence ID" value="NZ_JPEO01000010.1"/>
</dbReference>
<keyword evidence="1" id="KW-0472">Membrane</keyword>
<keyword evidence="1" id="KW-0812">Transmembrane</keyword>
<keyword evidence="1" id="KW-1133">Transmembrane helix</keyword>
<gene>
    <name evidence="2" type="ORF">HR45_13370</name>
</gene>
<keyword evidence="3" id="KW-1185">Reference proteome</keyword>
<evidence type="ECO:0008006" key="4">
    <source>
        <dbReference type="Google" id="ProtNLM"/>
    </source>
</evidence>
<reference evidence="2 3" key="1">
    <citation type="submission" date="2014-06" db="EMBL/GenBank/DDBJ databases">
        <title>Shewanella sp. YQH10.</title>
        <authorList>
            <person name="Liu Y."/>
            <person name="Zeng R."/>
        </authorList>
    </citation>
    <scope>NUCLEOTIDE SEQUENCE [LARGE SCALE GENOMIC DNA]</scope>
    <source>
        <strain evidence="2 3">YQH10</strain>
    </source>
</reference>
<name>A0A094JCQ4_9GAMM</name>
<evidence type="ECO:0000313" key="2">
    <source>
        <dbReference type="EMBL" id="KFZ37027.1"/>
    </source>
</evidence>